<gene>
    <name evidence="1" type="ORF">GCM10008956_33430</name>
</gene>
<name>A0A8H9GTJ8_9DEIO</name>
<evidence type="ECO:0000313" key="1">
    <source>
        <dbReference type="EMBL" id="GGM54844.1"/>
    </source>
</evidence>
<reference evidence="2" key="1">
    <citation type="journal article" date="2019" name="Int. J. Syst. Evol. Microbiol.">
        <title>The Global Catalogue of Microorganisms (GCM) 10K type strain sequencing project: providing services to taxonomists for standard genome sequencing and annotation.</title>
        <authorList>
            <consortium name="The Broad Institute Genomics Platform"/>
            <consortium name="The Broad Institute Genome Sequencing Center for Infectious Disease"/>
            <person name="Wu L."/>
            <person name="Ma J."/>
        </authorList>
    </citation>
    <scope>NUCLEOTIDE SEQUENCE [LARGE SCALE GENOMIC DNA]</scope>
    <source>
        <strain evidence="2">JCM 31047</strain>
    </source>
</reference>
<accession>A0A8H9GTJ8</accession>
<dbReference type="EMBL" id="BMQG01000016">
    <property type="protein sequence ID" value="GGM54844.1"/>
    <property type="molecule type" value="Genomic_DNA"/>
</dbReference>
<dbReference type="Proteomes" id="UP000600547">
    <property type="component" value="Unassembled WGS sequence"/>
</dbReference>
<keyword evidence="2" id="KW-1185">Reference proteome</keyword>
<proteinExistence type="predicted"/>
<organism evidence="1 2">
    <name type="scientific">Deinococcus arenae</name>
    <dbReference type="NCBI Taxonomy" id="1452751"/>
    <lineage>
        <taxon>Bacteria</taxon>
        <taxon>Thermotogati</taxon>
        <taxon>Deinococcota</taxon>
        <taxon>Deinococci</taxon>
        <taxon>Deinococcales</taxon>
        <taxon>Deinococcaceae</taxon>
        <taxon>Deinococcus</taxon>
    </lineage>
</organism>
<sequence>MTGRAAGASPQVRHHPSGGAGKLAGVTRFLPALTVSALLALGAAQAQTVRPLAEGLPAGALLTLETHNAGPALKRFSGVLERVLSAADLGEDDAGSMLGVAQAVLGDSLGREGIAGVFSVQGKKGTFQPALLAVTRSGALTDELLGELLPEKPGARVGRYTFSRVDGLFAGTSNGLTYVSSDKALLMAYLGRLSGKAAPTLAASAPYAAAQRAAGTQELGLYANFSAAAKVIRSQLAQIMLPRLLSPVVDALDTLGQFAGGLTTTAGGWTTASAQVVNQSGKDRPLARILLDTTDFGVQGVIPASAEAVRATACHPETGAYLGRWLTRVDLLEPFGFLTDSQLASHLEQAGRYLGDECAQVTLAGGLKAALNQEDPLAGLATTVSYQRVTDRAAADAHLPEYARSVNDALEGLRGTVKSLATSGMDALMDGAMADRDTQALMLGAGLAGASQGLDESLAGLKMVYAFRGDYLITAFSQEALDAALAEGPVLADDAGFRAAGLTLQGSAGWSYQPDPADLGAQDLAGMLPRELTGNKATSGMLGGALTAGADLINRFDGTTSQRAVAGNVIIGKASVRYRW</sequence>
<protein>
    <submittedName>
        <fullName evidence="1">Uncharacterized protein</fullName>
    </submittedName>
</protein>
<evidence type="ECO:0000313" key="2">
    <source>
        <dbReference type="Proteomes" id="UP000600547"/>
    </source>
</evidence>
<comment type="caution">
    <text evidence="1">The sequence shown here is derived from an EMBL/GenBank/DDBJ whole genome shotgun (WGS) entry which is preliminary data.</text>
</comment>
<dbReference type="AlphaFoldDB" id="A0A8H9GTJ8"/>